<evidence type="ECO:0000313" key="2">
    <source>
        <dbReference type="Proteomes" id="UP000199494"/>
    </source>
</evidence>
<dbReference type="Proteomes" id="UP000199494">
    <property type="component" value="Unassembled WGS sequence"/>
</dbReference>
<dbReference type="Gene3D" id="2.30.110.10">
    <property type="entry name" value="Electron Transport, Fmn-binding Protein, Chain A"/>
    <property type="match status" value="1"/>
</dbReference>
<dbReference type="InterPro" id="IPR024747">
    <property type="entry name" value="Pyridox_Oxase-rel"/>
</dbReference>
<evidence type="ECO:0000313" key="1">
    <source>
        <dbReference type="EMBL" id="SDC15892.1"/>
    </source>
</evidence>
<sequence>MEQVDDRTALRLLSSVAYGRLAYSRHALPTIRPVNHLLDNGNILVYSRIDDGLDGAAGQIVAYEADSIGTAGELDWNVVVTGKAQLVGDDLAAAWFTKLLGIGAGPEPGTVLRISAELVAGYALPGEPG</sequence>
<dbReference type="SUPFAM" id="SSF50475">
    <property type="entry name" value="FMN-binding split barrel"/>
    <property type="match status" value="1"/>
</dbReference>
<name>A0A1G6JAG7_9PSEU</name>
<dbReference type="InterPro" id="IPR012349">
    <property type="entry name" value="Split_barrel_FMN-bd"/>
</dbReference>
<organism evidence="1 2">
    <name type="scientific">Prauserella marina</name>
    <dbReference type="NCBI Taxonomy" id="530584"/>
    <lineage>
        <taxon>Bacteria</taxon>
        <taxon>Bacillati</taxon>
        <taxon>Actinomycetota</taxon>
        <taxon>Actinomycetes</taxon>
        <taxon>Pseudonocardiales</taxon>
        <taxon>Pseudonocardiaceae</taxon>
        <taxon>Prauserella</taxon>
    </lineage>
</organism>
<reference evidence="1 2" key="1">
    <citation type="submission" date="2016-10" db="EMBL/GenBank/DDBJ databases">
        <authorList>
            <person name="de Groot N.N."/>
        </authorList>
    </citation>
    <scope>NUCLEOTIDE SEQUENCE [LARGE SCALE GENOMIC DNA]</scope>
    <source>
        <strain evidence="1 2">CGMCC 4.5506</strain>
    </source>
</reference>
<dbReference type="Pfam" id="PF12900">
    <property type="entry name" value="Pyridox_ox_2"/>
    <property type="match status" value="1"/>
</dbReference>
<protein>
    <submittedName>
        <fullName evidence="1">Pyridoxamine 5'-phosphate oxidase</fullName>
    </submittedName>
</protein>
<dbReference type="AlphaFoldDB" id="A0A1G6JAG7"/>
<accession>A0A1G6JAG7</accession>
<dbReference type="STRING" id="530584.SAMN05421630_101637"/>
<proteinExistence type="predicted"/>
<gene>
    <name evidence="1" type="ORF">SAMN05421630_101637</name>
</gene>
<dbReference type="EMBL" id="FMZE01000001">
    <property type="protein sequence ID" value="SDC15892.1"/>
    <property type="molecule type" value="Genomic_DNA"/>
</dbReference>
<keyword evidence="2" id="KW-1185">Reference proteome</keyword>